<organism evidence="2 3">
    <name type="scientific">Rhodopirellula europaea SH398</name>
    <dbReference type="NCBI Taxonomy" id="1263868"/>
    <lineage>
        <taxon>Bacteria</taxon>
        <taxon>Pseudomonadati</taxon>
        <taxon>Planctomycetota</taxon>
        <taxon>Planctomycetia</taxon>
        <taxon>Pirellulales</taxon>
        <taxon>Pirellulaceae</taxon>
        <taxon>Rhodopirellula</taxon>
    </lineage>
</organism>
<feature type="compositionally biased region" description="Low complexity" evidence="1">
    <location>
        <begin position="276"/>
        <end position="287"/>
    </location>
</feature>
<dbReference type="AlphaFoldDB" id="M5RXR6"/>
<accession>M5RXR6</accession>
<dbReference type="STRING" id="1263868.RESH_05269"/>
<feature type="region of interest" description="Disordered" evidence="1">
    <location>
        <begin position="268"/>
        <end position="287"/>
    </location>
</feature>
<feature type="region of interest" description="Disordered" evidence="1">
    <location>
        <begin position="1"/>
        <end position="24"/>
    </location>
</feature>
<feature type="region of interest" description="Disordered" evidence="1">
    <location>
        <begin position="307"/>
        <end position="334"/>
    </location>
</feature>
<dbReference type="EMBL" id="ANOF01000169">
    <property type="protein sequence ID" value="EMI24148.1"/>
    <property type="molecule type" value="Genomic_DNA"/>
</dbReference>
<name>M5RXR6_9BACT</name>
<evidence type="ECO:0000256" key="1">
    <source>
        <dbReference type="SAM" id="MobiDB-lite"/>
    </source>
</evidence>
<sequence length="466" mass="52819">MVTRSLKSTSGKIFAPGPGCATEQEPVVSHSDVDLEHEPFPSLPAVDSPFFSRELFARAMEPRVLRQVVSELCERELLEQGTLSHAPIEERVEMGLSDDEYLIALAIHLSPQEFATDFESDYLAHDIVPDSQAIPAGCVSPVVPFHFTFPDEVIREKAEFKCLERELEKLRESLIAEHLKKHPNDDRTQAELQTRRDYYQTEREKMQAFLDTEQLPPISKQAMFIWMDWVYALDGKITPRILKAARHYLRELVEKEVSQIEAAINDETPNQRIETSRSSSLTSSLTLAEPEGGIHKQAGQSLFADTNADGTKETRVTAFPRPQEEEQPTTEIPREQSYAERRKVAEEILLSRQMPEGSKPPGMSRTLIDALLSAEPESIEENEHSLLVSQLAGRVWGSRNAKPSESAVNSLSSRTNNYFRRVLIPLRIEKLWVKSEACERLSLVIQEKSDWESARKRGRAQKSAET</sequence>
<protein>
    <submittedName>
        <fullName evidence="2">Uncharacterized protein</fullName>
    </submittedName>
</protein>
<comment type="caution">
    <text evidence="2">The sequence shown here is derived from an EMBL/GenBank/DDBJ whole genome shotgun (WGS) entry which is preliminary data.</text>
</comment>
<dbReference type="Proteomes" id="UP000011996">
    <property type="component" value="Unassembled WGS sequence"/>
</dbReference>
<dbReference type="PATRIC" id="fig|1263868.3.peg.5727"/>
<gene>
    <name evidence="2" type="ORF">RESH_05269</name>
</gene>
<evidence type="ECO:0000313" key="3">
    <source>
        <dbReference type="Proteomes" id="UP000011996"/>
    </source>
</evidence>
<feature type="compositionally biased region" description="Polar residues" evidence="1">
    <location>
        <begin position="1"/>
        <end position="11"/>
    </location>
</feature>
<reference evidence="2 3" key="1">
    <citation type="journal article" date="2013" name="Mar. Genomics">
        <title>Expression of sulfatases in Rhodopirellula baltica and the diversity of sulfatases in the genus Rhodopirellula.</title>
        <authorList>
            <person name="Wegner C.E."/>
            <person name="Richter-Heitmann T."/>
            <person name="Klindworth A."/>
            <person name="Klockow C."/>
            <person name="Richter M."/>
            <person name="Achstetter T."/>
            <person name="Glockner F.O."/>
            <person name="Harder J."/>
        </authorList>
    </citation>
    <scope>NUCLEOTIDE SEQUENCE [LARGE SCALE GENOMIC DNA]</scope>
    <source>
        <strain evidence="2 3">SH398</strain>
    </source>
</reference>
<proteinExistence type="predicted"/>
<dbReference type="OrthoDB" id="9879599at2"/>
<evidence type="ECO:0000313" key="2">
    <source>
        <dbReference type="EMBL" id="EMI24148.1"/>
    </source>
</evidence>